<accession>A0AAD9IXP3</accession>
<evidence type="ECO:0000256" key="2">
    <source>
        <dbReference type="SAM" id="MobiDB-lite"/>
    </source>
</evidence>
<feature type="coiled-coil region" evidence="1">
    <location>
        <begin position="356"/>
        <end position="383"/>
    </location>
</feature>
<sequence>MMHIKYPRKRGYLFWDELGCLARALGFHEKLFLHHLPDELMIGQLGIPIKILLDAFEFYKFFHTALDRTYNIHTDEWNISVIKKALQLLDKHIFTFEEIEMIRVAYQVYESQDTRGLPLQEKVLQRVIKMCNRMISPLKMMQRVKHMVEHFEENDRIQLHELLDLLLWCELYQGSGIKTEKQNNQKDERKLFKLDNFEHMLTYYDERLARQLNNQYIEEELKYTKEKFGSRCMPKDVPPIDPQIRKKQVQYHKERYQFLHEEINDSSKRVGASRAGYIRSRPVSAPDVLMFQHCDPSIAVSAIDVRPCSVREMFPHVIRPVTAESTIREIQSEFPRPEVSEYQRPITPVAVTDHDVAQANNKINTLKFEMETIEMKYKQLLNEDLDCLVPGYRQRAVKKPKTPPPAPVAQKAKREARPSKDVINKLASPHRKQMPTPSHAKTCDARFRGWYKVKTQRGPHFILVSSQFDKSPNGLMLTKLQKRLNDEVKKEPVVYRFTQRHQVAATECRPSTSPAVMTTTDLSTPAVDSFPTSSSPSAKRKSKSESSSECAKTSDSSASDDRSTKKSTTHDSSTEPELDWSDVAIFRDENSPISDENSPRQSQELQDPSVLQTYLPLPKGAVKGLDFLWRRGAKLEGIQETLEEENEKPTGGISPSSVMSTASKSITPKTTEDPLKKTNRIPVVKIILPETELYPANNKVDEIVGPCESGDAKDAATDRSDDELISSWLKGHKKVKQYPWIQDIIRNDRADGFNQQLKKVNFRHLAKRGDGLVSRELQQRLMKGL</sequence>
<gene>
    <name evidence="3" type="ORF">LSH36_934g02032</name>
</gene>
<feature type="region of interest" description="Disordered" evidence="2">
    <location>
        <begin position="502"/>
        <end position="584"/>
    </location>
</feature>
<feature type="compositionally biased region" description="Basic and acidic residues" evidence="2">
    <location>
        <begin position="559"/>
        <end position="573"/>
    </location>
</feature>
<dbReference type="Proteomes" id="UP001208570">
    <property type="component" value="Unassembled WGS sequence"/>
</dbReference>
<evidence type="ECO:0000313" key="3">
    <source>
        <dbReference type="EMBL" id="KAK2142609.1"/>
    </source>
</evidence>
<comment type="caution">
    <text evidence="3">The sequence shown here is derived from an EMBL/GenBank/DDBJ whole genome shotgun (WGS) entry which is preliminary data.</text>
</comment>
<feature type="region of interest" description="Disordered" evidence="2">
    <location>
        <begin position="396"/>
        <end position="420"/>
    </location>
</feature>
<protein>
    <submittedName>
        <fullName evidence="3">Uncharacterized protein</fullName>
    </submittedName>
</protein>
<feature type="compositionally biased region" description="Low complexity" evidence="2">
    <location>
        <begin position="545"/>
        <end position="557"/>
    </location>
</feature>
<reference evidence="3" key="1">
    <citation type="journal article" date="2023" name="Mol. Biol. Evol.">
        <title>Third-Generation Sequencing Reveals the Adaptive Role of the Epigenome in Three Deep-Sea Polychaetes.</title>
        <authorList>
            <person name="Perez M."/>
            <person name="Aroh O."/>
            <person name="Sun Y."/>
            <person name="Lan Y."/>
            <person name="Juniper S.K."/>
            <person name="Young C.R."/>
            <person name="Angers B."/>
            <person name="Qian P.Y."/>
        </authorList>
    </citation>
    <scope>NUCLEOTIDE SEQUENCE</scope>
    <source>
        <strain evidence="3">P08H-3</strain>
    </source>
</reference>
<feature type="region of interest" description="Disordered" evidence="2">
    <location>
        <begin position="640"/>
        <end position="674"/>
    </location>
</feature>
<organism evidence="3 4">
    <name type="scientific">Paralvinella palmiformis</name>
    <dbReference type="NCBI Taxonomy" id="53620"/>
    <lineage>
        <taxon>Eukaryota</taxon>
        <taxon>Metazoa</taxon>
        <taxon>Spiralia</taxon>
        <taxon>Lophotrochozoa</taxon>
        <taxon>Annelida</taxon>
        <taxon>Polychaeta</taxon>
        <taxon>Sedentaria</taxon>
        <taxon>Canalipalpata</taxon>
        <taxon>Terebellida</taxon>
        <taxon>Terebelliformia</taxon>
        <taxon>Alvinellidae</taxon>
        <taxon>Paralvinella</taxon>
    </lineage>
</organism>
<keyword evidence="4" id="KW-1185">Reference proteome</keyword>
<dbReference type="AlphaFoldDB" id="A0AAD9IXP3"/>
<feature type="compositionally biased region" description="Polar residues" evidence="2">
    <location>
        <begin position="653"/>
        <end position="669"/>
    </location>
</feature>
<evidence type="ECO:0000256" key="1">
    <source>
        <dbReference type="SAM" id="Coils"/>
    </source>
</evidence>
<evidence type="ECO:0000313" key="4">
    <source>
        <dbReference type="Proteomes" id="UP001208570"/>
    </source>
</evidence>
<feature type="compositionally biased region" description="Polar residues" evidence="2">
    <location>
        <begin position="509"/>
        <end position="523"/>
    </location>
</feature>
<proteinExistence type="predicted"/>
<dbReference type="EMBL" id="JAODUP010000934">
    <property type="protein sequence ID" value="KAK2142609.1"/>
    <property type="molecule type" value="Genomic_DNA"/>
</dbReference>
<keyword evidence="1" id="KW-0175">Coiled coil</keyword>
<name>A0AAD9IXP3_9ANNE</name>